<dbReference type="STRING" id="301148.B4135_1925"/>
<dbReference type="EMBL" id="LQYT01000036">
    <property type="protein sequence ID" value="KYD20150.1"/>
    <property type="molecule type" value="Genomic_DNA"/>
</dbReference>
<reference evidence="1 2" key="1">
    <citation type="submission" date="2016-01" db="EMBL/GenBank/DDBJ databases">
        <title>Draft Genome Sequences of Seven Thermophilic Sporeformers Isolated from Foods.</title>
        <authorList>
            <person name="Berendsen E.M."/>
            <person name="Wells-Bennik M.H."/>
            <person name="Krawcyk A.O."/>
            <person name="De Jong A."/>
            <person name="Holsappel S."/>
            <person name="Eijlander R.T."/>
            <person name="Kuipers O.P."/>
        </authorList>
    </citation>
    <scope>NUCLEOTIDE SEQUENCE [LARGE SCALE GENOMIC DNA]</scope>
    <source>
        <strain evidence="1 2">B4135</strain>
    </source>
</reference>
<sequence length="63" mass="7337">MKSRSGFYHGAKERCSFLAGRDARRIFPGFCEEGPCLREGFLFFRKEVLKSVDFPFSLPAKEW</sequence>
<accession>A0A150M6A9</accession>
<dbReference type="Proteomes" id="UP000075683">
    <property type="component" value="Unassembled WGS sequence"/>
</dbReference>
<dbReference type="AlphaFoldDB" id="A0A150M6A9"/>
<name>A0A150M6A9_9BACI</name>
<gene>
    <name evidence="1" type="ORF">B4135_1925</name>
</gene>
<evidence type="ECO:0000313" key="2">
    <source>
        <dbReference type="Proteomes" id="UP000075683"/>
    </source>
</evidence>
<protein>
    <submittedName>
        <fullName evidence="1">Uncharacterized protein</fullName>
    </submittedName>
</protein>
<evidence type="ECO:0000313" key="1">
    <source>
        <dbReference type="EMBL" id="KYD20150.1"/>
    </source>
</evidence>
<comment type="caution">
    <text evidence="1">The sequence shown here is derived from an EMBL/GenBank/DDBJ whole genome shotgun (WGS) entry which is preliminary data.</text>
</comment>
<proteinExistence type="predicted"/>
<organism evidence="1 2">
    <name type="scientific">Caldibacillus debilis</name>
    <dbReference type="NCBI Taxonomy" id="301148"/>
    <lineage>
        <taxon>Bacteria</taxon>
        <taxon>Bacillati</taxon>
        <taxon>Bacillota</taxon>
        <taxon>Bacilli</taxon>
        <taxon>Bacillales</taxon>
        <taxon>Bacillaceae</taxon>
        <taxon>Caldibacillus</taxon>
    </lineage>
</organism>